<feature type="region of interest" description="Disordered" evidence="1">
    <location>
        <begin position="129"/>
        <end position="153"/>
    </location>
</feature>
<accession>A0A328D0W1</accession>
<keyword evidence="3" id="KW-1185">Reference proteome</keyword>
<evidence type="ECO:0000313" key="2">
    <source>
        <dbReference type="EMBL" id="RAL39096.1"/>
    </source>
</evidence>
<dbReference type="Proteomes" id="UP000249390">
    <property type="component" value="Unassembled WGS sequence"/>
</dbReference>
<sequence length="236" mass="26541">MFSFSFSFPFPLKFLEPNIVLVSQNQQFANFGAGFQTLGCDDAYIVKNNIELLSTDMVLIDEEVSFPLDSQYMFGEFHNTLKEHIVAAVYRASSKDCAARVSTGVGKSIDWVRRKFGKCVATDMMRVKGKEREKDEERRGMESEKEEERENSSQYFSGFHTTIGIRAIALIIADKRLREGISLSLYSPGSRRVSAGGDDSLLDSSVSAVSIWGRILCPKFPTPKWFGCHVAYKTNI</sequence>
<organism evidence="2 3">
    <name type="scientific">Cuscuta australis</name>
    <dbReference type="NCBI Taxonomy" id="267555"/>
    <lineage>
        <taxon>Eukaryota</taxon>
        <taxon>Viridiplantae</taxon>
        <taxon>Streptophyta</taxon>
        <taxon>Embryophyta</taxon>
        <taxon>Tracheophyta</taxon>
        <taxon>Spermatophyta</taxon>
        <taxon>Magnoliopsida</taxon>
        <taxon>eudicotyledons</taxon>
        <taxon>Gunneridae</taxon>
        <taxon>Pentapetalae</taxon>
        <taxon>asterids</taxon>
        <taxon>lamiids</taxon>
        <taxon>Solanales</taxon>
        <taxon>Convolvulaceae</taxon>
        <taxon>Cuscuteae</taxon>
        <taxon>Cuscuta</taxon>
        <taxon>Cuscuta subgen. Grammica</taxon>
        <taxon>Cuscuta sect. Cleistogrammica</taxon>
    </lineage>
</organism>
<evidence type="ECO:0000313" key="3">
    <source>
        <dbReference type="Proteomes" id="UP000249390"/>
    </source>
</evidence>
<dbReference type="EMBL" id="NQVE01000203">
    <property type="protein sequence ID" value="RAL39096.1"/>
    <property type="molecule type" value="Genomic_DNA"/>
</dbReference>
<name>A0A328D0W1_9ASTE</name>
<gene>
    <name evidence="2" type="ORF">DM860_011582</name>
</gene>
<feature type="compositionally biased region" description="Basic and acidic residues" evidence="1">
    <location>
        <begin position="129"/>
        <end position="151"/>
    </location>
</feature>
<comment type="caution">
    <text evidence="2">The sequence shown here is derived from an EMBL/GenBank/DDBJ whole genome shotgun (WGS) entry which is preliminary data.</text>
</comment>
<protein>
    <submittedName>
        <fullName evidence="2">Uncharacterized protein</fullName>
    </submittedName>
</protein>
<evidence type="ECO:0000256" key="1">
    <source>
        <dbReference type="SAM" id="MobiDB-lite"/>
    </source>
</evidence>
<reference evidence="2 3" key="1">
    <citation type="submission" date="2018-06" db="EMBL/GenBank/DDBJ databases">
        <title>The Genome of Cuscuta australis (Dodder) Provides Insight into the Evolution of Plant Parasitism.</title>
        <authorList>
            <person name="Liu H."/>
        </authorList>
    </citation>
    <scope>NUCLEOTIDE SEQUENCE [LARGE SCALE GENOMIC DNA]</scope>
    <source>
        <strain evidence="3">cv. Yunnan</strain>
        <tissue evidence="2">Vines</tissue>
    </source>
</reference>
<proteinExistence type="predicted"/>
<dbReference type="AlphaFoldDB" id="A0A328D0W1"/>